<accession>A0A2W5S2Q7</accession>
<dbReference type="InterPro" id="IPR018649">
    <property type="entry name" value="SHOCT"/>
</dbReference>
<dbReference type="GO" id="GO:0005886">
    <property type="term" value="C:plasma membrane"/>
    <property type="evidence" value="ECO:0007669"/>
    <property type="project" value="TreeGrafter"/>
</dbReference>
<comment type="caution">
    <text evidence="3">The sequence shown here is derived from an EMBL/GenBank/DDBJ whole genome shotgun (WGS) entry which is preliminary data.</text>
</comment>
<dbReference type="PANTHER" id="PTHR34980">
    <property type="entry name" value="INNER MEMBRANE PROTEIN-RELATED-RELATED"/>
    <property type="match status" value="1"/>
</dbReference>
<evidence type="ECO:0000256" key="1">
    <source>
        <dbReference type="SAM" id="Phobius"/>
    </source>
</evidence>
<dbReference type="Proteomes" id="UP000248975">
    <property type="component" value="Unassembled WGS sequence"/>
</dbReference>
<reference evidence="3 4" key="1">
    <citation type="submission" date="2017-08" db="EMBL/GenBank/DDBJ databases">
        <title>Infants hospitalized years apart are colonized by the same room-sourced microbial strains.</title>
        <authorList>
            <person name="Brooks B."/>
            <person name="Olm M.R."/>
            <person name="Firek B.A."/>
            <person name="Baker R."/>
            <person name="Thomas B.C."/>
            <person name="Morowitz M.J."/>
            <person name="Banfield J.F."/>
        </authorList>
    </citation>
    <scope>NUCLEOTIDE SEQUENCE [LARGE SCALE GENOMIC DNA]</scope>
    <source>
        <strain evidence="3">S2_003_000_R2_11</strain>
    </source>
</reference>
<sequence length="186" mass="20359">MVDTEALKNLEKLNQLKNDGVISDAEFARSKERLLFGAAPTQTAAPSVADKPAPTDHVGWMLLALKRYAQFDGRSSRKEFWMFLLGVNLVNLVWVVIAAAGIDEYGDTSGLGKLALTLLVITIMGAVVPLIAAQVRRFHDQDKSGWFALLNLIPYIGFIIVLVFMLIEGTGGDNRFGPDPRSVVND</sequence>
<name>A0A2W5S2Q7_CERSP</name>
<keyword evidence="1" id="KW-0472">Membrane</keyword>
<feature type="transmembrane region" description="Helical" evidence="1">
    <location>
        <begin position="80"/>
        <end position="102"/>
    </location>
</feature>
<evidence type="ECO:0000259" key="2">
    <source>
        <dbReference type="Pfam" id="PF09851"/>
    </source>
</evidence>
<gene>
    <name evidence="3" type="ORF">DI533_22445</name>
</gene>
<feature type="domain" description="SHOCT" evidence="2">
    <location>
        <begin position="10"/>
        <end position="35"/>
    </location>
</feature>
<dbReference type="AlphaFoldDB" id="A0A2W5S2Q7"/>
<dbReference type="Pfam" id="PF05656">
    <property type="entry name" value="DUF805"/>
    <property type="match status" value="1"/>
</dbReference>
<proteinExistence type="predicted"/>
<evidence type="ECO:0000313" key="3">
    <source>
        <dbReference type="EMBL" id="PZQ94344.1"/>
    </source>
</evidence>
<protein>
    <recommendedName>
        <fullName evidence="2">SHOCT domain-containing protein</fullName>
    </recommendedName>
</protein>
<dbReference type="InterPro" id="IPR008523">
    <property type="entry name" value="DUF805"/>
</dbReference>
<dbReference type="PANTHER" id="PTHR34980:SF2">
    <property type="entry name" value="INNER MEMBRANE PROTEIN YHAH-RELATED"/>
    <property type="match status" value="1"/>
</dbReference>
<evidence type="ECO:0000313" key="4">
    <source>
        <dbReference type="Proteomes" id="UP000248975"/>
    </source>
</evidence>
<feature type="transmembrane region" description="Helical" evidence="1">
    <location>
        <begin position="114"/>
        <end position="133"/>
    </location>
</feature>
<keyword evidence="1" id="KW-0812">Transmembrane</keyword>
<dbReference type="Pfam" id="PF09851">
    <property type="entry name" value="SHOCT"/>
    <property type="match status" value="1"/>
</dbReference>
<keyword evidence="1" id="KW-1133">Transmembrane helix</keyword>
<feature type="transmembrane region" description="Helical" evidence="1">
    <location>
        <begin position="145"/>
        <end position="167"/>
    </location>
</feature>
<dbReference type="EMBL" id="QFQS01000030">
    <property type="protein sequence ID" value="PZQ94344.1"/>
    <property type="molecule type" value="Genomic_DNA"/>
</dbReference>
<organism evidence="3 4">
    <name type="scientific">Cereibacter sphaeroides</name>
    <name type="common">Rhodobacter sphaeroides</name>
    <dbReference type="NCBI Taxonomy" id="1063"/>
    <lineage>
        <taxon>Bacteria</taxon>
        <taxon>Pseudomonadati</taxon>
        <taxon>Pseudomonadota</taxon>
        <taxon>Alphaproteobacteria</taxon>
        <taxon>Rhodobacterales</taxon>
        <taxon>Paracoccaceae</taxon>
        <taxon>Cereibacter</taxon>
    </lineage>
</organism>